<reference evidence="3 4" key="1">
    <citation type="submission" date="2021-10" db="EMBL/GenBank/DDBJ databases">
        <title>Anaerobic single-cell dispensing facilitates the cultivation of human gut bacteria.</title>
        <authorList>
            <person name="Afrizal A."/>
        </authorList>
    </citation>
    <scope>NUCLEOTIDE SEQUENCE [LARGE SCALE GENOMIC DNA]</scope>
    <source>
        <strain evidence="3 4">CLA-AA-H277</strain>
    </source>
</reference>
<dbReference type="InterPro" id="IPR033880">
    <property type="entry name" value="SPFH_YdjI"/>
</dbReference>
<keyword evidence="4" id="KW-1185">Reference proteome</keyword>
<evidence type="ECO:0000259" key="2">
    <source>
        <dbReference type="Pfam" id="PF13421"/>
    </source>
</evidence>
<accession>A0AAE3DT02</accession>
<feature type="domain" description="SPFH" evidence="2">
    <location>
        <begin position="52"/>
        <end position="266"/>
    </location>
</feature>
<name>A0AAE3DT02_9FIRM</name>
<dbReference type="InterPro" id="IPR036013">
    <property type="entry name" value="Band_7/SPFH_dom_sf"/>
</dbReference>
<protein>
    <submittedName>
        <fullName evidence="3">SPFH domain-containing protein</fullName>
    </submittedName>
</protein>
<evidence type="ECO:0000256" key="1">
    <source>
        <dbReference type="SAM" id="MobiDB-lite"/>
    </source>
</evidence>
<feature type="region of interest" description="Disordered" evidence="1">
    <location>
        <begin position="328"/>
        <end position="383"/>
    </location>
</feature>
<evidence type="ECO:0000313" key="4">
    <source>
        <dbReference type="Proteomes" id="UP001197875"/>
    </source>
</evidence>
<gene>
    <name evidence="3" type="ORF">LKD71_08910</name>
</gene>
<dbReference type="Pfam" id="PF13421">
    <property type="entry name" value="Band_7_1"/>
    <property type="match status" value="1"/>
</dbReference>
<dbReference type="EMBL" id="JAJEPR010000012">
    <property type="protein sequence ID" value="MCC2189923.1"/>
    <property type="molecule type" value="Genomic_DNA"/>
</dbReference>
<dbReference type="RefSeq" id="WP_227615132.1">
    <property type="nucleotide sequence ID" value="NZ_JAJEPR010000012.1"/>
</dbReference>
<dbReference type="AlphaFoldDB" id="A0AAE3DT02"/>
<dbReference type="Proteomes" id="UP001197875">
    <property type="component" value="Unassembled WGS sequence"/>
</dbReference>
<dbReference type="Gene3D" id="3.30.479.30">
    <property type="entry name" value="Band 7 domain"/>
    <property type="match status" value="1"/>
</dbReference>
<dbReference type="SUPFAM" id="SSF117892">
    <property type="entry name" value="Band 7/SPFH domain"/>
    <property type="match status" value="1"/>
</dbReference>
<dbReference type="CDD" id="cd03408">
    <property type="entry name" value="SPFH_like_u1"/>
    <property type="match status" value="1"/>
</dbReference>
<comment type="caution">
    <text evidence="3">The sequence shown here is derived from an EMBL/GenBank/DDBJ whole genome shotgun (WGS) entry which is preliminary data.</text>
</comment>
<organism evidence="3 4">
    <name type="scientific">Fusicatenibacter faecihominis</name>
    <dbReference type="NCBI Taxonomy" id="2881276"/>
    <lineage>
        <taxon>Bacteria</taxon>
        <taxon>Bacillati</taxon>
        <taxon>Bacillota</taxon>
        <taxon>Clostridia</taxon>
        <taxon>Lachnospirales</taxon>
        <taxon>Lachnospiraceae</taxon>
        <taxon>Fusicatenibacter</taxon>
    </lineage>
</organism>
<sequence length="436" mass="47994">MGIIRAAVDTARGTLSDQWLDVVEAGDMGEQTLFTEGNIVRQGSNRRGNSDVISNGSVIHVYDNQFMILTDGGKIIDYSAEPGYYTVDNASAPSLFNGDLVGDVLKDSFNRFKFGGGKPVSMKVYFLNLQEIRGIRFGTRNPVNYFDNFYNSELFLRTHGSYSIKITDPIRFYTEVVPRNASHLEVEDINQQFLDEFLEALQSAISQMSVDGIRISHVTSKTRELSKYMAQVLDEDWKKARGIEIQSVGIASVSYDEESQKLINMRNQGAMMGDPTIREGFVQSSIAKGLEAAGSNANGAMAGYMGMGMGMQGAGGFMSAASNTNMQQMNQQAQYQQQMNQQQPQYHQQYGQQPQYQQQIPPQGQYGQQQPNQQYGQPQGGQQPSGDTWTCACGAVNTGNFCPNCGGRRPAPATWTCSCGTVNTGKFCPNCGKPRP</sequence>
<evidence type="ECO:0000313" key="3">
    <source>
        <dbReference type="EMBL" id="MCC2189923.1"/>
    </source>
</evidence>
<dbReference type="PANTHER" id="PTHR37826:SF2">
    <property type="entry name" value="ZINC-RIBBON DOMAIN-CONTAINING PROTEIN"/>
    <property type="match status" value="1"/>
</dbReference>
<proteinExistence type="predicted"/>
<dbReference type="PANTHER" id="PTHR37826">
    <property type="entry name" value="FLOTILLIN BAND_7_5 DOMAIN PROTEIN"/>
    <property type="match status" value="1"/>
</dbReference>
<feature type="compositionally biased region" description="Low complexity" evidence="1">
    <location>
        <begin position="328"/>
        <end position="382"/>
    </location>
</feature>